<dbReference type="InterPro" id="IPR003673">
    <property type="entry name" value="CoA-Trfase_fam_III"/>
</dbReference>
<dbReference type="PANTHER" id="PTHR48228:SF6">
    <property type="entry name" value="L-CARNITINE COA-TRANSFERASE"/>
    <property type="match status" value="1"/>
</dbReference>
<name>A0ABV7L936_9PROT</name>
<dbReference type="SUPFAM" id="SSF89796">
    <property type="entry name" value="CoA-transferase family III (CaiB/BaiF)"/>
    <property type="match status" value="1"/>
</dbReference>
<keyword evidence="3" id="KW-1185">Reference proteome</keyword>
<reference evidence="3" key="1">
    <citation type="journal article" date="2019" name="Int. J. Syst. Evol. Microbiol.">
        <title>The Global Catalogue of Microorganisms (GCM) 10K type strain sequencing project: providing services to taxonomists for standard genome sequencing and annotation.</title>
        <authorList>
            <consortium name="The Broad Institute Genomics Platform"/>
            <consortium name="The Broad Institute Genome Sequencing Center for Infectious Disease"/>
            <person name="Wu L."/>
            <person name="Ma J."/>
        </authorList>
    </citation>
    <scope>NUCLEOTIDE SEQUENCE [LARGE SCALE GENOMIC DNA]</scope>
    <source>
        <strain evidence="3">KCTC 42964</strain>
    </source>
</reference>
<evidence type="ECO:0000256" key="1">
    <source>
        <dbReference type="ARBA" id="ARBA00022679"/>
    </source>
</evidence>
<dbReference type="GO" id="GO:0016740">
    <property type="term" value="F:transferase activity"/>
    <property type="evidence" value="ECO:0007669"/>
    <property type="project" value="UniProtKB-KW"/>
</dbReference>
<organism evidence="2 3">
    <name type="scientific">Marinibaculum pumilum</name>
    <dbReference type="NCBI Taxonomy" id="1766165"/>
    <lineage>
        <taxon>Bacteria</taxon>
        <taxon>Pseudomonadati</taxon>
        <taxon>Pseudomonadota</taxon>
        <taxon>Alphaproteobacteria</taxon>
        <taxon>Rhodospirillales</taxon>
        <taxon>Rhodospirillaceae</taxon>
        <taxon>Marinibaculum</taxon>
    </lineage>
</organism>
<proteinExistence type="predicted"/>
<dbReference type="InterPro" id="IPR050509">
    <property type="entry name" value="CoA-transferase_III"/>
</dbReference>
<sequence>MSERDGDDGERAGARQPLHGLRILDISTMIAAPVASTLLADFGAEVVKVELPGVGDTMRQLPPHKDGVPLWWKVTNRNKKGITLDLRQAEGQEVFRRLLPQFDVLTENFRPGTLDRYGFPREVLRALNPKLVILRLTGYGQDGPLASRPGFARIAEAYSGFTALCGDPDRPPLHLGYPVADGVAGLFGAIGILIACYRQKADPQAAGEEIDLSLVDAMIRMLEFSVIEVDQLGTARRRSGNRSQYAGPSNIYRTLDGRWFSMSASAQPVFERLARAIGRPELIGHPDFRDNPARVRNAEALDLIVGGWIAARDEAEVLAVFEREGVSGGPVNDAADVCRSEHLRQRQSFVEVEDAELGRVTMQNVVPKMRHAPGRVACTGPGLGQHTDEVLSAMAGLTGEEIARLRRKRVI</sequence>
<dbReference type="Proteomes" id="UP001595528">
    <property type="component" value="Unassembled WGS sequence"/>
</dbReference>
<evidence type="ECO:0000313" key="3">
    <source>
        <dbReference type="Proteomes" id="UP001595528"/>
    </source>
</evidence>
<comment type="caution">
    <text evidence="2">The sequence shown here is derived from an EMBL/GenBank/DDBJ whole genome shotgun (WGS) entry which is preliminary data.</text>
</comment>
<evidence type="ECO:0000313" key="2">
    <source>
        <dbReference type="EMBL" id="MFC3231132.1"/>
    </source>
</evidence>
<protein>
    <submittedName>
        <fullName evidence="2">CaiB/BaiF CoA transferase family protein</fullName>
    </submittedName>
</protein>
<keyword evidence="1 2" id="KW-0808">Transferase</keyword>
<dbReference type="Gene3D" id="3.40.50.10540">
    <property type="entry name" value="Crotonobetainyl-coa:carnitine coa-transferase, domain 1"/>
    <property type="match status" value="1"/>
</dbReference>
<dbReference type="RefSeq" id="WP_379906597.1">
    <property type="nucleotide sequence ID" value="NZ_JBHRTR010000054.1"/>
</dbReference>
<gene>
    <name evidence="2" type="ORF">ACFOGJ_28045</name>
</gene>
<dbReference type="PANTHER" id="PTHR48228">
    <property type="entry name" value="SUCCINYL-COA--D-CITRAMALATE COA-TRANSFERASE"/>
    <property type="match status" value="1"/>
</dbReference>
<dbReference type="Pfam" id="PF02515">
    <property type="entry name" value="CoA_transf_3"/>
    <property type="match status" value="1"/>
</dbReference>
<dbReference type="Gene3D" id="3.30.1540.10">
    <property type="entry name" value="formyl-coa transferase, domain 3"/>
    <property type="match status" value="1"/>
</dbReference>
<accession>A0ABV7L936</accession>
<dbReference type="EMBL" id="JBHRTR010000054">
    <property type="protein sequence ID" value="MFC3231132.1"/>
    <property type="molecule type" value="Genomic_DNA"/>
</dbReference>
<dbReference type="InterPro" id="IPR023606">
    <property type="entry name" value="CoA-Trfase_III_dom_1_sf"/>
</dbReference>
<dbReference type="InterPro" id="IPR044855">
    <property type="entry name" value="CoA-Trfase_III_dom3_sf"/>
</dbReference>